<feature type="domain" description="Protein kinase" evidence="4">
    <location>
        <begin position="14"/>
        <end position="270"/>
    </location>
</feature>
<reference evidence="5 6" key="1">
    <citation type="submission" date="2019-10" db="EMBL/GenBank/DDBJ databases">
        <title>Whole genome shotgun sequence of Acrocarpospora corrugata NBRC 13972.</title>
        <authorList>
            <person name="Ichikawa N."/>
            <person name="Kimura A."/>
            <person name="Kitahashi Y."/>
            <person name="Komaki H."/>
            <person name="Oguchi A."/>
        </authorList>
    </citation>
    <scope>NUCLEOTIDE SEQUENCE [LARGE SCALE GENOMIC DNA]</scope>
    <source>
        <strain evidence="5 6">NBRC 13972</strain>
    </source>
</reference>
<dbReference type="SUPFAM" id="SSF56112">
    <property type="entry name" value="Protein kinase-like (PK-like)"/>
    <property type="match status" value="1"/>
</dbReference>
<dbReference type="CDD" id="cd14014">
    <property type="entry name" value="STKc_PknB_like"/>
    <property type="match status" value="1"/>
</dbReference>
<dbReference type="PROSITE" id="PS50011">
    <property type="entry name" value="PROTEIN_KINASE_DOM"/>
    <property type="match status" value="1"/>
</dbReference>
<dbReference type="RefSeq" id="WP_155339081.1">
    <property type="nucleotide sequence ID" value="NZ_BAAABN010000025.1"/>
</dbReference>
<keyword evidence="3" id="KW-0067">ATP-binding</keyword>
<dbReference type="Proteomes" id="UP000334990">
    <property type="component" value="Unassembled WGS sequence"/>
</dbReference>
<protein>
    <recommendedName>
        <fullName evidence="4">Protein kinase domain-containing protein</fullName>
    </recommendedName>
</protein>
<name>A0A5M3W2B0_9ACTN</name>
<dbReference type="GO" id="GO:0005524">
    <property type="term" value="F:ATP binding"/>
    <property type="evidence" value="ECO:0007669"/>
    <property type="project" value="UniProtKB-KW"/>
</dbReference>
<dbReference type="Gene3D" id="1.10.510.10">
    <property type="entry name" value="Transferase(Phosphotransferase) domain 1"/>
    <property type="match status" value="1"/>
</dbReference>
<evidence type="ECO:0000256" key="2">
    <source>
        <dbReference type="ARBA" id="ARBA00022741"/>
    </source>
</evidence>
<evidence type="ECO:0000313" key="5">
    <source>
        <dbReference type="EMBL" id="GES02874.1"/>
    </source>
</evidence>
<sequence>MPDATPPPVRVGEYPVTGVLAEDDHSTVYAATSPSGERVAVTLFKTRLRDPDEFLTKIENLQSGPAYHSASIVDAGTSGGMPYVVSEFVEGPSLARHVAEHGPLTGAALHRLAIATLTALVPVHQAGDAHGALRPAAVLLGPDGPRVTGAGLARAVDESAKDEEWVQAYATQRVRSPAYEAPEQFRGEPAGQAADLFSWAAMIAFAATGRSPFEGGSPSATMNQVLHGEPDLSGLPEPPRNVVADCLAKEPGARPTAGQALMRLVGHSPLTIERDELPVLPPPEPEPEPAQRPGRAGLLIGAAAVAIVVLAGGGGHVLARTTTPVTTRVASTAAATPGLSTVSASAEPTPPAEPTSRIKVPGLDMTLLEDPSDVTTLTAYRKGEDTYVRDGAFGAFTKLPVKNAEPVLAPDGRTLAVYTPAAIAFTGERPFTVSLEPYGATERPTWSRDGKRLLLTALADGRPTGFVLIDLATQKAALVDTDDESTGGEFQYAWLPDGTGVAIGYQVERDGKARHGIRFRGLDGTVLRSMHWVGESYGRRMFSPSGDRFVTICPSGGTFCLWDSTTGVRLSSIGIFYTDGALTGWFDDAHLIVSDPREKTNKIVTVDQRGRFPRVLAEIAAKDNTADLLLYYTRS</sequence>
<accession>A0A5M3W2B0</accession>
<evidence type="ECO:0000256" key="1">
    <source>
        <dbReference type="ARBA" id="ARBA00008874"/>
    </source>
</evidence>
<comment type="caution">
    <text evidence="5">The sequence shown here is derived from an EMBL/GenBank/DDBJ whole genome shotgun (WGS) entry which is preliminary data.</text>
</comment>
<dbReference type="AlphaFoldDB" id="A0A5M3W2B0"/>
<dbReference type="GO" id="GO:0004672">
    <property type="term" value="F:protein kinase activity"/>
    <property type="evidence" value="ECO:0007669"/>
    <property type="project" value="InterPro"/>
</dbReference>
<dbReference type="InterPro" id="IPR011009">
    <property type="entry name" value="Kinase-like_dom_sf"/>
</dbReference>
<dbReference type="SUPFAM" id="SSF50969">
    <property type="entry name" value="YVTN repeat-like/Quinoprotein amine dehydrogenase"/>
    <property type="match status" value="1"/>
</dbReference>
<dbReference type="PANTHER" id="PTHR45832:SF22">
    <property type="entry name" value="SERINE_THREONINE-PROTEIN KINASE SAMKA-RELATED"/>
    <property type="match status" value="1"/>
</dbReference>
<dbReference type="InterPro" id="IPR011044">
    <property type="entry name" value="Quino_amine_DH_bsu"/>
</dbReference>
<dbReference type="OrthoDB" id="3494744at2"/>
<dbReference type="EMBL" id="BLAD01000062">
    <property type="protein sequence ID" value="GES02874.1"/>
    <property type="molecule type" value="Genomic_DNA"/>
</dbReference>
<comment type="similarity">
    <text evidence="1">Belongs to the protein kinase superfamily. STE Ser/Thr protein kinase family. STE20 subfamily.</text>
</comment>
<dbReference type="Gene3D" id="2.120.10.30">
    <property type="entry name" value="TolB, C-terminal domain"/>
    <property type="match status" value="1"/>
</dbReference>
<proteinExistence type="inferred from homology"/>
<dbReference type="PANTHER" id="PTHR45832">
    <property type="entry name" value="SERINE/THREONINE-PROTEIN KINASE SAMKA-RELATED-RELATED"/>
    <property type="match status" value="1"/>
</dbReference>
<dbReference type="Pfam" id="PF00069">
    <property type="entry name" value="Pkinase"/>
    <property type="match status" value="1"/>
</dbReference>
<dbReference type="SMART" id="SM00220">
    <property type="entry name" value="S_TKc"/>
    <property type="match status" value="1"/>
</dbReference>
<evidence type="ECO:0000259" key="4">
    <source>
        <dbReference type="PROSITE" id="PS50011"/>
    </source>
</evidence>
<keyword evidence="2" id="KW-0547">Nucleotide-binding</keyword>
<dbReference type="InterPro" id="IPR011042">
    <property type="entry name" value="6-blade_b-propeller_TolB-like"/>
</dbReference>
<keyword evidence="6" id="KW-1185">Reference proteome</keyword>
<dbReference type="InterPro" id="IPR000719">
    <property type="entry name" value="Prot_kinase_dom"/>
</dbReference>
<dbReference type="InterPro" id="IPR051931">
    <property type="entry name" value="PAK3-like"/>
</dbReference>
<evidence type="ECO:0000256" key="3">
    <source>
        <dbReference type="ARBA" id="ARBA00022840"/>
    </source>
</evidence>
<evidence type="ECO:0000313" key="6">
    <source>
        <dbReference type="Proteomes" id="UP000334990"/>
    </source>
</evidence>
<gene>
    <name evidence="5" type="ORF">Acor_49400</name>
</gene>
<organism evidence="5 6">
    <name type="scientific">Acrocarpospora corrugata</name>
    <dbReference type="NCBI Taxonomy" id="35763"/>
    <lineage>
        <taxon>Bacteria</taxon>
        <taxon>Bacillati</taxon>
        <taxon>Actinomycetota</taxon>
        <taxon>Actinomycetes</taxon>
        <taxon>Streptosporangiales</taxon>
        <taxon>Streptosporangiaceae</taxon>
        <taxon>Acrocarpospora</taxon>
    </lineage>
</organism>